<keyword evidence="4 9" id="KW-0812">Transmembrane</keyword>
<comment type="subcellular location">
    <subcellularLocation>
        <location evidence="1">Mitochondrion membrane</location>
        <topology evidence="1">Multi-pass membrane protein</topology>
    </subcellularLocation>
</comment>
<proteinExistence type="inferred from homology"/>
<protein>
    <submittedName>
        <fullName evidence="11">Sidoreflexin</fullName>
    </submittedName>
</protein>
<keyword evidence="3" id="KW-0813">Transport</keyword>
<accession>A0A914CAF1</accession>
<feature type="transmembrane region" description="Helical" evidence="9">
    <location>
        <begin position="218"/>
        <end position="238"/>
    </location>
</feature>
<evidence type="ECO:0000256" key="1">
    <source>
        <dbReference type="ARBA" id="ARBA00004225"/>
    </source>
</evidence>
<evidence type="ECO:0000256" key="5">
    <source>
        <dbReference type="ARBA" id="ARBA00022970"/>
    </source>
</evidence>
<organism evidence="10 11">
    <name type="scientific">Acrobeloides nanus</name>
    <dbReference type="NCBI Taxonomy" id="290746"/>
    <lineage>
        <taxon>Eukaryota</taxon>
        <taxon>Metazoa</taxon>
        <taxon>Ecdysozoa</taxon>
        <taxon>Nematoda</taxon>
        <taxon>Chromadorea</taxon>
        <taxon>Rhabditida</taxon>
        <taxon>Tylenchina</taxon>
        <taxon>Cephalobomorpha</taxon>
        <taxon>Cephaloboidea</taxon>
        <taxon>Cephalobidae</taxon>
        <taxon>Acrobeloides</taxon>
    </lineage>
</organism>
<evidence type="ECO:0000256" key="6">
    <source>
        <dbReference type="ARBA" id="ARBA00022989"/>
    </source>
</evidence>
<feature type="transmembrane region" description="Helical" evidence="9">
    <location>
        <begin position="250"/>
        <end position="271"/>
    </location>
</feature>
<evidence type="ECO:0000256" key="3">
    <source>
        <dbReference type="ARBA" id="ARBA00022448"/>
    </source>
</evidence>
<evidence type="ECO:0000313" key="10">
    <source>
        <dbReference type="Proteomes" id="UP000887540"/>
    </source>
</evidence>
<dbReference type="InterPro" id="IPR004686">
    <property type="entry name" value="Mtc"/>
</dbReference>
<sequence length="301" mass="33745">MTQETIFGFPKYPKFELDQPRFPQETFLGRYLHYLDIIDPSTLFTSNKRVEESVQLLESYKIGKAHTTDEDLWKAQKIKQAIFHPDTGEKILPPFRMSGYVPFGWITVTGMLLPNPSWPTLLFWQWMNQSHNACVNYANRNATKPQPFSIYAKAYTAAVSAAMGISATTSLASTLNVLCMRGPELKTGIDVFDESGKCIGASKVAAKQAVLETALTRAFLPIPILLAPPIIMPFLERLKFVQKSAGRHLVVNAVVCTICFGLSLPVALALFPQQSAIETSSLEDHIRQNTRENRLYFNRGL</sequence>
<dbReference type="Pfam" id="PF03820">
    <property type="entry name" value="SFXNs"/>
    <property type="match status" value="2"/>
</dbReference>
<dbReference type="AlphaFoldDB" id="A0A914CAF1"/>
<dbReference type="PANTHER" id="PTHR11153">
    <property type="entry name" value="SIDEROFLEXIN"/>
    <property type="match status" value="1"/>
</dbReference>
<evidence type="ECO:0000256" key="2">
    <source>
        <dbReference type="ARBA" id="ARBA00005974"/>
    </source>
</evidence>
<keyword evidence="8 9" id="KW-0472">Membrane</keyword>
<keyword evidence="5" id="KW-0029">Amino-acid transport</keyword>
<dbReference type="GO" id="GO:1990542">
    <property type="term" value="P:mitochondrial transmembrane transport"/>
    <property type="evidence" value="ECO:0007669"/>
    <property type="project" value="TreeGrafter"/>
</dbReference>
<dbReference type="GO" id="GO:0006865">
    <property type="term" value="P:amino acid transport"/>
    <property type="evidence" value="ECO:0007669"/>
    <property type="project" value="UniProtKB-KW"/>
</dbReference>
<name>A0A914CAF1_9BILA</name>
<reference evidence="11" key="1">
    <citation type="submission" date="2022-11" db="UniProtKB">
        <authorList>
            <consortium name="WormBaseParasite"/>
        </authorList>
    </citation>
    <scope>IDENTIFICATION</scope>
</reference>
<dbReference type="Proteomes" id="UP000887540">
    <property type="component" value="Unplaced"/>
</dbReference>
<evidence type="ECO:0000256" key="7">
    <source>
        <dbReference type="ARBA" id="ARBA00023128"/>
    </source>
</evidence>
<keyword evidence="6 9" id="KW-1133">Transmembrane helix</keyword>
<keyword evidence="7" id="KW-0496">Mitochondrion</keyword>
<evidence type="ECO:0000256" key="8">
    <source>
        <dbReference type="ARBA" id="ARBA00023136"/>
    </source>
</evidence>
<comment type="similarity">
    <text evidence="2">Belongs to the sideroflexin family.</text>
</comment>
<evidence type="ECO:0000256" key="4">
    <source>
        <dbReference type="ARBA" id="ARBA00022692"/>
    </source>
</evidence>
<dbReference type="WBParaSite" id="ACRNAN_Path_690.g2577.t1">
    <property type="protein sequence ID" value="ACRNAN_Path_690.g2577.t1"/>
    <property type="gene ID" value="ACRNAN_Path_690.g2577"/>
</dbReference>
<dbReference type="GO" id="GO:0015075">
    <property type="term" value="F:monoatomic ion transmembrane transporter activity"/>
    <property type="evidence" value="ECO:0007669"/>
    <property type="project" value="InterPro"/>
</dbReference>
<evidence type="ECO:0000313" key="11">
    <source>
        <dbReference type="WBParaSite" id="ACRNAN_Path_690.g2577.t1"/>
    </source>
</evidence>
<keyword evidence="10" id="KW-1185">Reference proteome</keyword>
<dbReference type="PANTHER" id="PTHR11153:SF6">
    <property type="entry name" value="SIDEROFLEXIN-5"/>
    <property type="match status" value="1"/>
</dbReference>
<evidence type="ECO:0000256" key="9">
    <source>
        <dbReference type="SAM" id="Phobius"/>
    </source>
</evidence>
<dbReference type="GO" id="GO:0005743">
    <property type="term" value="C:mitochondrial inner membrane"/>
    <property type="evidence" value="ECO:0007669"/>
    <property type="project" value="TreeGrafter"/>
</dbReference>